<comment type="caution">
    <text evidence="2">The sequence shown here is derived from an EMBL/GenBank/DDBJ whole genome shotgun (WGS) entry which is preliminary data.</text>
</comment>
<evidence type="ECO:0000313" key="3">
    <source>
        <dbReference type="Proteomes" id="UP001268864"/>
    </source>
</evidence>
<accession>A0ABU2FMM4</accession>
<feature type="compositionally biased region" description="Basic and acidic residues" evidence="1">
    <location>
        <begin position="110"/>
        <end position="119"/>
    </location>
</feature>
<reference evidence="2 3" key="1">
    <citation type="submission" date="2022-06" db="EMBL/GenBank/DDBJ databases">
        <title>Halomicroarcula sp. a new haloarchaeum isolate from saline soil.</title>
        <authorList>
            <person name="Strakova D."/>
            <person name="Galisteo C."/>
            <person name="Sanchez-Porro C."/>
            <person name="Ventosa A."/>
        </authorList>
    </citation>
    <scope>NUCLEOTIDE SEQUENCE [LARGE SCALE GENOMIC DNA]</scope>
    <source>
        <strain evidence="2 3">S3CR25-11</strain>
    </source>
</reference>
<dbReference type="Proteomes" id="UP001268864">
    <property type="component" value="Unassembled WGS sequence"/>
</dbReference>
<dbReference type="RefSeq" id="WP_310899849.1">
    <property type="nucleotide sequence ID" value="NZ_JAMQOS010000002.1"/>
</dbReference>
<evidence type="ECO:0000313" key="2">
    <source>
        <dbReference type="EMBL" id="MDS0282015.1"/>
    </source>
</evidence>
<gene>
    <name evidence="2" type="ORF">NDI86_07750</name>
</gene>
<protein>
    <submittedName>
        <fullName evidence="2">DUF5810 domain-containing protein</fullName>
    </submittedName>
</protein>
<evidence type="ECO:0000256" key="1">
    <source>
        <dbReference type="SAM" id="MobiDB-lite"/>
    </source>
</evidence>
<feature type="compositionally biased region" description="Acidic residues" evidence="1">
    <location>
        <begin position="120"/>
        <end position="129"/>
    </location>
</feature>
<dbReference type="Pfam" id="PF19126">
    <property type="entry name" value="DUF5810"/>
    <property type="match status" value="1"/>
</dbReference>
<dbReference type="EMBL" id="JAMQOS010000002">
    <property type="protein sequence ID" value="MDS0282015.1"/>
    <property type="molecule type" value="Genomic_DNA"/>
</dbReference>
<dbReference type="InterPro" id="IPR043833">
    <property type="entry name" value="DUF5810"/>
</dbReference>
<sequence>MGYACPVCADPQADAAHLANHLAFTALTGGDDHEAWLDEHVPEWGQLGEADLAERVVDHAKQREFPQVFEESGTDDHSHAPDHGEDLPPGTDSHRGPASMSDDDAAVLAEARELTKAMLDEAESGDETGADSGGPDAEDETE</sequence>
<keyword evidence="3" id="KW-1185">Reference proteome</keyword>
<name>A0ABU2FMM4_9EURY</name>
<feature type="compositionally biased region" description="Basic and acidic residues" evidence="1">
    <location>
        <begin position="74"/>
        <end position="86"/>
    </location>
</feature>
<proteinExistence type="predicted"/>
<organism evidence="2 3">
    <name type="scientific">Haloarcula onubensis</name>
    <dbReference type="NCBI Taxonomy" id="2950539"/>
    <lineage>
        <taxon>Archaea</taxon>
        <taxon>Methanobacteriati</taxon>
        <taxon>Methanobacteriota</taxon>
        <taxon>Stenosarchaea group</taxon>
        <taxon>Halobacteria</taxon>
        <taxon>Halobacteriales</taxon>
        <taxon>Haloarculaceae</taxon>
        <taxon>Haloarcula</taxon>
    </lineage>
</organism>
<feature type="region of interest" description="Disordered" evidence="1">
    <location>
        <begin position="65"/>
        <end position="142"/>
    </location>
</feature>